<proteinExistence type="predicted"/>
<accession>A0A5B0E347</accession>
<dbReference type="OrthoDB" id="7856828at2"/>
<protein>
    <recommendedName>
        <fullName evidence="3">Chromosome partitioning protein ParB</fullName>
    </recommendedName>
</protein>
<gene>
    <name evidence="1" type="ORF">FPY71_01585</name>
</gene>
<organism evidence="1 2">
    <name type="scientific">Aureimonas fodinaquatilis</name>
    <dbReference type="NCBI Taxonomy" id="2565783"/>
    <lineage>
        <taxon>Bacteria</taxon>
        <taxon>Pseudomonadati</taxon>
        <taxon>Pseudomonadota</taxon>
        <taxon>Alphaproteobacteria</taxon>
        <taxon>Hyphomicrobiales</taxon>
        <taxon>Aurantimonadaceae</taxon>
        <taxon>Aureimonas</taxon>
    </lineage>
</organism>
<reference evidence="1 2" key="1">
    <citation type="submission" date="2019-08" db="EMBL/GenBank/DDBJ databases">
        <title>Aureimonas fodiniaquatilis sp. nov., isolated from a coal mine wastewater.</title>
        <authorList>
            <person name="Kim W."/>
        </authorList>
    </citation>
    <scope>NUCLEOTIDE SEQUENCE [LARGE SCALE GENOMIC DNA]</scope>
    <source>
        <strain evidence="1 2">CAU 1482</strain>
    </source>
</reference>
<evidence type="ECO:0008006" key="3">
    <source>
        <dbReference type="Google" id="ProtNLM"/>
    </source>
</evidence>
<dbReference type="EMBL" id="VTWH01000001">
    <property type="protein sequence ID" value="KAA0971849.1"/>
    <property type="molecule type" value="Genomic_DNA"/>
</dbReference>
<comment type="caution">
    <text evidence="1">The sequence shown here is derived from an EMBL/GenBank/DDBJ whole genome shotgun (WGS) entry which is preliminary data.</text>
</comment>
<evidence type="ECO:0000313" key="2">
    <source>
        <dbReference type="Proteomes" id="UP000324738"/>
    </source>
</evidence>
<dbReference type="Proteomes" id="UP000324738">
    <property type="component" value="Unassembled WGS sequence"/>
</dbReference>
<dbReference type="AlphaFoldDB" id="A0A5B0E347"/>
<evidence type="ECO:0000313" key="1">
    <source>
        <dbReference type="EMBL" id="KAA0971849.1"/>
    </source>
</evidence>
<name>A0A5B0E347_9HYPH</name>
<keyword evidence="2" id="KW-1185">Reference proteome</keyword>
<sequence length="130" mass="15217">MRKQYHFRKIGNDLHAWDVHRLIRLSRSHTSRPVRLDSISELDTNWWFDSEQTMPTPRALADHMALVQQVSLSYPILLCSEGRLMDGMHRLVKALLEKRTYVDAVRFPVTPMPDHINVPAEELPYPDEDV</sequence>